<sequence>MKRLLRALPIPICGLILGTASLGNLLKSVGWSALGNLLGLIASGLMILVLLKLLLLFHETRAHLSDPIIASVAPTFTMGLMVICTYLVQFPGLAGMVRLLWLGTLFLHFGLMLLFTYRFVIKKEVLIEHIYPSWFIVYVGIGVISVTSGNFYPALGQIIFWVALGFYLFLLPFVLHRVFNYRQMAEATLPLITIIAAPGSLCLTGYLKVYSHPQMTLVVSLLLLSQLLYVVVLKMIIPLRRLPFYPSYAAFTFPLVISATALSEATSILPITSSWRFALQGICWLEIGIASFVVAYVAYHYGRFLVTATKTAEYIEELS</sequence>
<proteinExistence type="predicted"/>
<dbReference type="InterPro" id="IPR038665">
    <property type="entry name" value="Voltage-dep_anion_channel_sf"/>
</dbReference>
<feature type="transmembrane region" description="Helical" evidence="5">
    <location>
        <begin position="133"/>
        <end position="152"/>
    </location>
</feature>
<keyword evidence="3 5" id="KW-1133">Transmembrane helix</keyword>
<dbReference type="Pfam" id="PF03595">
    <property type="entry name" value="SLAC1"/>
    <property type="match status" value="1"/>
</dbReference>
<keyword evidence="2 5" id="KW-0812">Transmembrane</keyword>
<evidence type="ECO:0000256" key="2">
    <source>
        <dbReference type="ARBA" id="ARBA00022692"/>
    </source>
</evidence>
<accession>A0A1L8RFK6</accession>
<organism evidence="6 7">
    <name type="scientific">Enterococcus canis</name>
    <dbReference type="NCBI Taxonomy" id="214095"/>
    <lineage>
        <taxon>Bacteria</taxon>
        <taxon>Bacillati</taxon>
        <taxon>Bacillota</taxon>
        <taxon>Bacilli</taxon>
        <taxon>Lactobacillales</taxon>
        <taxon>Enterococcaceae</taxon>
        <taxon>Enterococcus</taxon>
    </lineage>
</organism>
<feature type="transmembrane region" description="Helical" evidence="5">
    <location>
        <begin position="215"/>
        <end position="236"/>
    </location>
</feature>
<name>A0A1L8RFK6_9ENTE</name>
<evidence type="ECO:0000256" key="1">
    <source>
        <dbReference type="ARBA" id="ARBA00004141"/>
    </source>
</evidence>
<comment type="caution">
    <text evidence="6">The sequence shown here is derived from an EMBL/GenBank/DDBJ whole genome shotgun (WGS) entry which is preliminary data.</text>
</comment>
<feature type="transmembrane region" description="Helical" evidence="5">
    <location>
        <begin position="100"/>
        <end position="121"/>
    </location>
</feature>
<evidence type="ECO:0000313" key="7">
    <source>
        <dbReference type="Proteomes" id="UP000181884"/>
    </source>
</evidence>
<feature type="transmembrane region" description="Helical" evidence="5">
    <location>
        <begin position="277"/>
        <end position="299"/>
    </location>
</feature>
<dbReference type="Proteomes" id="UP000181884">
    <property type="component" value="Unassembled WGS sequence"/>
</dbReference>
<dbReference type="RefSeq" id="WP_067394441.1">
    <property type="nucleotide sequence ID" value="NZ_JXKH01000004.1"/>
</dbReference>
<dbReference type="InterPro" id="IPR052951">
    <property type="entry name" value="Tellurite_res_ion_channel"/>
</dbReference>
<keyword evidence="7" id="KW-1185">Reference proteome</keyword>
<evidence type="ECO:0000256" key="5">
    <source>
        <dbReference type="SAM" id="Phobius"/>
    </source>
</evidence>
<comment type="subcellular location">
    <subcellularLocation>
        <location evidence="1">Membrane</location>
        <topology evidence="1">Multi-pass membrane protein</topology>
    </subcellularLocation>
</comment>
<evidence type="ECO:0000256" key="4">
    <source>
        <dbReference type="ARBA" id="ARBA00023136"/>
    </source>
</evidence>
<dbReference type="InterPro" id="IPR004695">
    <property type="entry name" value="SLAC1/Mae1/Ssu1/TehA"/>
</dbReference>
<dbReference type="GO" id="GO:0005886">
    <property type="term" value="C:plasma membrane"/>
    <property type="evidence" value="ECO:0007669"/>
    <property type="project" value="TreeGrafter"/>
</dbReference>
<protein>
    <recommendedName>
        <fullName evidence="8">C4-dicarboxylate ABC transporter</fullName>
    </recommendedName>
</protein>
<dbReference type="STRING" id="214095.RU97_GL001957"/>
<dbReference type="PANTHER" id="PTHR37955">
    <property type="entry name" value="TELLURITE RESISTANCE PROTEIN TEHA"/>
    <property type="match status" value="1"/>
</dbReference>
<evidence type="ECO:0000256" key="3">
    <source>
        <dbReference type="ARBA" id="ARBA00022989"/>
    </source>
</evidence>
<feature type="transmembrane region" description="Helical" evidence="5">
    <location>
        <begin position="68"/>
        <end position="88"/>
    </location>
</feature>
<feature type="transmembrane region" description="Helical" evidence="5">
    <location>
        <begin position="248"/>
        <end position="271"/>
    </location>
</feature>
<dbReference type="PANTHER" id="PTHR37955:SF1">
    <property type="entry name" value="DEP DOMAIN-CONTAINING PROTEIN"/>
    <property type="match status" value="1"/>
</dbReference>
<feature type="transmembrane region" description="Helical" evidence="5">
    <location>
        <begin position="33"/>
        <end position="56"/>
    </location>
</feature>
<dbReference type="Gene3D" id="1.50.10.150">
    <property type="entry name" value="Voltage-dependent anion channel"/>
    <property type="match status" value="1"/>
</dbReference>
<dbReference type="AlphaFoldDB" id="A0A1L8RFK6"/>
<dbReference type="GO" id="GO:0046583">
    <property type="term" value="F:monoatomic cation efflux transmembrane transporter activity"/>
    <property type="evidence" value="ECO:0007669"/>
    <property type="project" value="TreeGrafter"/>
</dbReference>
<reference evidence="6 7" key="1">
    <citation type="submission" date="2014-12" db="EMBL/GenBank/DDBJ databases">
        <title>Draft genome sequences of 29 type strains of Enterococci.</title>
        <authorList>
            <person name="Zhong Z."/>
            <person name="Sun Z."/>
            <person name="Liu W."/>
            <person name="Zhang W."/>
            <person name="Zhang H."/>
        </authorList>
    </citation>
    <scope>NUCLEOTIDE SEQUENCE [LARGE SCALE GENOMIC DNA]</scope>
    <source>
        <strain evidence="6 7">DSM 17029</strain>
    </source>
</reference>
<gene>
    <name evidence="6" type="ORF">RU97_GL001957</name>
</gene>
<evidence type="ECO:0008006" key="8">
    <source>
        <dbReference type="Google" id="ProtNLM"/>
    </source>
</evidence>
<dbReference type="CDD" id="cd09325">
    <property type="entry name" value="TDT_C4-dicarb_trans"/>
    <property type="match status" value="1"/>
</dbReference>
<dbReference type="EMBL" id="JXKH01000004">
    <property type="protein sequence ID" value="OJG18560.1"/>
    <property type="molecule type" value="Genomic_DNA"/>
</dbReference>
<keyword evidence="4 5" id="KW-0472">Membrane</keyword>
<evidence type="ECO:0000313" key="6">
    <source>
        <dbReference type="EMBL" id="OJG18560.1"/>
    </source>
</evidence>
<feature type="transmembrane region" description="Helical" evidence="5">
    <location>
        <begin position="158"/>
        <end position="175"/>
    </location>
</feature>
<feature type="transmembrane region" description="Helical" evidence="5">
    <location>
        <begin position="187"/>
        <end position="209"/>
    </location>
</feature>